<comment type="caution">
    <text evidence="3">The sequence shown here is derived from an EMBL/GenBank/DDBJ whole genome shotgun (WGS) entry which is preliminary data.</text>
</comment>
<evidence type="ECO:0000313" key="3">
    <source>
        <dbReference type="EMBL" id="MBK0418855.1"/>
    </source>
</evidence>
<evidence type="ECO:0000256" key="1">
    <source>
        <dbReference type="SAM" id="MobiDB-lite"/>
    </source>
</evidence>
<dbReference type="EMBL" id="JAEHOH010000009">
    <property type="protein sequence ID" value="MBK0418855.1"/>
    <property type="molecule type" value="Genomic_DNA"/>
</dbReference>
<dbReference type="RefSeq" id="WP_200115002.1">
    <property type="nucleotide sequence ID" value="NZ_JAEHOH010000009.1"/>
</dbReference>
<keyword evidence="2" id="KW-0472">Membrane</keyword>
<protein>
    <recommendedName>
        <fullName evidence="5">LysM domain-containing protein</fullName>
    </recommendedName>
</protein>
<name>A0A934Q7N4_9MICO</name>
<organism evidence="3 4">
    <name type="scientific">Leucobacter chromiisoli</name>
    <dbReference type="NCBI Taxonomy" id="2796471"/>
    <lineage>
        <taxon>Bacteria</taxon>
        <taxon>Bacillati</taxon>
        <taxon>Actinomycetota</taxon>
        <taxon>Actinomycetes</taxon>
        <taxon>Micrococcales</taxon>
        <taxon>Microbacteriaceae</taxon>
        <taxon>Leucobacter</taxon>
    </lineage>
</organism>
<proteinExistence type="predicted"/>
<keyword evidence="4" id="KW-1185">Reference proteome</keyword>
<evidence type="ECO:0000313" key="4">
    <source>
        <dbReference type="Proteomes" id="UP000608530"/>
    </source>
</evidence>
<feature type="region of interest" description="Disordered" evidence="1">
    <location>
        <begin position="38"/>
        <end position="100"/>
    </location>
</feature>
<keyword evidence="2" id="KW-0812">Transmembrane</keyword>
<feature type="compositionally biased region" description="Polar residues" evidence="1">
    <location>
        <begin position="38"/>
        <end position="53"/>
    </location>
</feature>
<reference evidence="3" key="1">
    <citation type="submission" date="2020-12" db="EMBL/GenBank/DDBJ databases">
        <title>Leucobacter sp. CAS1, isolated from Chromium sludge.</title>
        <authorList>
            <person name="Xu Z."/>
        </authorList>
    </citation>
    <scope>NUCLEOTIDE SEQUENCE</scope>
    <source>
        <strain evidence="3">CSA1</strain>
    </source>
</reference>
<dbReference type="Proteomes" id="UP000608530">
    <property type="component" value="Unassembled WGS sequence"/>
</dbReference>
<keyword evidence="2" id="KW-1133">Transmembrane helix</keyword>
<dbReference type="AlphaFoldDB" id="A0A934Q7N4"/>
<evidence type="ECO:0000256" key="2">
    <source>
        <dbReference type="SAM" id="Phobius"/>
    </source>
</evidence>
<evidence type="ECO:0008006" key="5">
    <source>
        <dbReference type="Google" id="ProtNLM"/>
    </source>
</evidence>
<feature type="transmembrane region" description="Helical" evidence="2">
    <location>
        <begin position="15"/>
        <end position="35"/>
    </location>
</feature>
<sequence>MTENKTTEPRSRKGLLVTLVVLAIVIAAAIVFGVMQMTTNGDSTSPASNGTDTSETEAPGTPGDDDTDGAGNGGDEGTGDEGGVKSDTRQVLPKTMGGQDAIEALGDDIDVVAERNGMTVDELKELLLRDKSAKVSKNGFLLYP</sequence>
<accession>A0A934Q7N4</accession>
<gene>
    <name evidence="3" type="ORF">JD276_07395</name>
</gene>